<comment type="caution">
    <text evidence="1">The sequence shown here is derived from an EMBL/GenBank/DDBJ whole genome shotgun (WGS) entry which is preliminary data.</text>
</comment>
<reference evidence="1" key="1">
    <citation type="submission" date="2019-10" db="EMBL/GenBank/DDBJ databases">
        <authorList>
            <consortium name="DOE Joint Genome Institute"/>
            <person name="Kuo A."/>
            <person name="Miyauchi S."/>
            <person name="Kiss E."/>
            <person name="Drula E."/>
            <person name="Kohler A."/>
            <person name="Sanchez-Garcia M."/>
            <person name="Andreopoulos B."/>
            <person name="Barry K.W."/>
            <person name="Bonito G."/>
            <person name="Buee M."/>
            <person name="Carver A."/>
            <person name="Chen C."/>
            <person name="Cichocki N."/>
            <person name="Clum A."/>
            <person name="Culley D."/>
            <person name="Crous P.W."/>
            <person name="Fauchery L."/>
            <person name="Girlanda M."/>
            <person name="Hayes R."/>
            <person name="Keri Z."/>
            <person name="LaButti K."/>
            <person name="Lipzen A."/>
            <person name="Lombard V."/>
            <person name="Magnuson J."/>
            <person name="Maillard F."/>
            <person name="Morin E."/>
            <person name="Murat C."/>
            <person name="Nolan M."/>
            <person name="Ohm R."/>
            <person name="Pangilinan J."/>
            <person name="Pereira M."/>
            <person name="Perotto S."/>
            <person name="Peter M."/>
            <person name="Riley R."/>
            <person name="Sitrit Y."/>
            <person name="Stielow B."/>
            <person name="Szollosi G."/>
            <person name="Zifcakova L."/>
            <person name="Stursova M."/>
            <person name="Spatafora J.W."/>
            <person name="Tedersoo L."/>
            <person name="Vaario L.-M."/>
            <person name="Yamada A."/>
            <person name="Yan M."/>
            <person name="Wang P."/>
            <person name="Xu J."/>
            <person name="Bruns T."/>
            <person name="Baldrian P."/>
            <person name="Vilgalys R."/>
            <person name="Henrissat B."/>
            <person name="Grigoriev I.V."/>
            <person name="Hibbett D."/>
            <person name="Nagy L.G."/>
            <person name="Martin F.M."/>
        </authorList>
    </citation>
    <scope>NUCLEOTIDE SEQUENCE</scope>
    <source>
        <strain evidence="1">BED1</strain>
    </source>
</reference>
<evidence type="ECO:0000313" key="2">
    <source>
        <dbReference type="Proteomes" id="UP001194468"/>
    </source>
</evidence>
<sequence>MHNALLISEVLSCIIDHLVENTARHSVGRPAADTDGAGRQALAVLARTCRAFSEPALDGVWRRLHSLKPFLLCLPIKAPESLDDIAVDAAVLPFDEEEWNIVLRYASRVQELTVEYDEISVKILQSLWFRTTLLLPNLRSLHWMYVDRTSFAPIRLLLNPSLVHLDVRVDDGAHTSFLAFLESYHTLCPNLKSLGLHHSPRVPEVTAAISRAIPRSPNLETLRCNGIDEGALIHVIQSRCLQEFRSSLLNYQPANLSRLAAYGTPEHPPFENLRILELHIEDLSSVIPYLKSEHQPFEAVSFDFRTVATPEVFHEFFTALSSATRRKSLRRIKLNTRLTAAEHGTPTQPVNFPVLSPLMTLNLRRFCISIRNPVSLSDDEIVRLVQAWPKLEMLDLNENRGWHCPTSVQIPTPKGLVLLLARCPELHGLGLPLDATNIPSLSEAESLIRNTAVTRLSIAVANSPIQEPVTSVAHFLHKHLPSLMAVRVCLPIAARRKDYYWIWKRVDNEIRQITGCPSSPQYDAYDVDMMLPS</sequence>
<dbReference type="Proteomes" id="UP001194468">
    <property type="component" value="Unassembled WGS sequence"/>
</dbReference>
<name>A0AAD4C4S7_BOLED</name>
<evidence type="ECO:0000313" key="1">
    <source>
        <dbReference type="EMBL" id="KAF8449077.1"/>
    </source>
</evidence>
<dbReference type="AlphaFoldDB" id="A0AAD4C4S7"/>
<dbReference type="EMBL" id="WHUW01000003">
    <property type="protein sequence ID" value="KAF8449077.1"/>
    <property type="molecule type" value="Genomic_DNA"/>
</dbReference>
<proteinExistence type="predicted"/>
<dbReference type="InterPro" id="IPR032675">
    <property type="entry name" value="LRR_dom_sf"/>
</dbReference>
<organism evidence="1 2">
    <name type="scientific">Boletus edulis BED1</name>
    <dbReference type="NCBI Taxonomy" id="1328754"/>
    <lineage>
        <taxon>Eukaryota</taxon>
        <taxon>Fungi</taxon>
        <taxon>Dikarya</taxon>
        <taxon>Basidiomycota</taxon>
        <taxon>Agaricomycotina</taxon>
        <taxon>Agaricomycetes</taxon>
        <taxon>Agaricomycetidae</taxon>
        <taxon>Boletales</taxon>
        <taxon>Boletineae</taxon>
        <taxon>Boletaceae</taxon>
        <taxon>Boletoideae</taxon>
        <taxon>Boletus</taxon>
    </lineage>
</organism>
<dbReference type="SUPFAM" id="SSF52047">
    <property type="entry name" value="RNI-like"/>
    <property type="match status" value="1"/>
</dbReference>
<dbReference type="Gene3D" id="3.80.10.10">
    <property type="entry name" value="Ribonuclease Inhibitor"/>
    <property type="match status" value="2"/>
</dbReference>
<reference evidence="1" key="2">
    <citation type="journal article" date="2020" name="Nat. Commun.">
        <title>Large-scale genome sequencing of mycorrhizal fungi provides insights into the early evolution of symbiotic traits.</title>
        <authorList>
            <person name="Miyauchi S."/>
            <person name="Kiss E."/>
            <person name="Kuo A."/>
            <person name="Drula E."/>
            <person name="Kohler A."/>
            <person name="Sanchez-Garcia M."/>
            <person name="Morin E."/>
            <person name="Andreopoulos B."/>
            <person name="Barry K.W."/>
            <person name="Bonito G."/>
            <person name="Buee M."/>
            <person name="Carver A."/>
            <person name="Chen C."/>
            <person name="Cichocki N."/>
            <person name="Clum A."/>
            <person name="Culley D."/>
            <person name="Crous P.W."/>
            <person name="Fauchery L."/>
            <person name="Girlanda M."/>
            <person name="Hayes R.D."/>
            <person name="Keri Z."/>
            <person name="LaButti K."/>
            <person name="Lipzen A."/>
            <person name="Lombard V."/>
            <person name="Magnuson J."/>
            <person name="Maillard F."/>
            <person name="Murat C."/>
            <person name="Nolan M."/>
            <person name="Ohm R.A."/>
            <person name="Pangilinan J."/>
            <person name="Pereira M.F."/>
            <person name="Perotto S."/>
            <person name="Peter M."/>
            <person name="Pfister S."/>
            <person name="Riley R."/>
            <person name="Sitrit Y."/>
            <person name="Stielow J.B."/>
            <person name="Szollosi G."/>
            <person name="Zifcakova L."/>
            <person name="Stursova M."/>
            <person name="Spatafora J.W."/>
            <person name="Tedersoo L."/>
            <person name="Vaario L.M."/>
            <person name="Yamada A."/>
            <person name="Yan M."/>
            <person name="Wang P."/>
            <person name="Xu J."/>
            <person name="Bruns T."/>
            <person name="Baldrian P."/>
            <person name="Vilgalys R."/>
            <person name="Dunand C."/>
            <person name="Henrissat B."/>
            <person name="Grigoriev I.V."/>
            <person name="Hibbett D."/>
            <person name="Nagy L.G."/>
            <person name="Martin F.M."/>
        </authorList>
    </citation>
    <scope>NUCLEOTIDE SEQUENCE</scope>
    <source>
        <strain evidence="1">BED1</strain>
    </source>
</reference>
<accession>A0AAD4C4S7</accession>
<gene>
    <name evidence="1" type="ORF">L210DRAFT_2645252</name>
</gene>
<keyword evidence="2" id="KW-1185">Reference proteome</keyword>
<protein>
    <recommendedName>
        <fullName evidence="3">F-box domain-containing protein</fullName>
    </recommendedName>
</protein>
<evidence type="ECO:0008006" key="3">
    <source>
        <dbReference type="Google" id="ProtNLM"/>
    </source>
</evidence>